<evidence type="ECO:0000256" key="6">
    <source>
        <dbReference type="ARBA" id="ARBA00023125"/>
    </source>
</evidence>
<dbReference type="PANTHER" id="PTHR10015">
    <property type="entry name" value="HEAT SHOCK TRANSCRIPTION FACTOR"/>
    <property type="match status" value="1"/>
</dbReference>
<name>A0AAP0CK84_9ASTR</name>
<dbReference type="SMART" id="SM00415">
    <property type="entry name" value="HSF"/>
    <property type="match status" value="2"/>
</dbReference>
<evidence type="ECO:0000256" key="3">
    <source>
        <dbReference type="ARBA" id="ARBA00022553"/>
    </source>
</evidence>
<dbReference type="SUPFAM" id="SSF46785">
    <property type="entry name" value="Winged helix' DNA-binding domain"/>
    <property type="match status" value="2"/>
</dbReference>
<dbReference type="GO" id="GO:0000978">
    <property type="term" value="F:RNA polymerase II cis-regulatory region sequence-specific DNA binding"/>
    <property type="evidence" value="ECO:0007669"/>
    <property type="project" value="TreeGrafter"/>
</dbReference>
<keyword evidence="3" id="KW-0597">Phosphoprotein</keyword>
<evidence type="ECO:0000313" key="12">
    <source>
        <dbReference type="Proteomes" id="UP001408789"/>
    </source>
</evidence>
<reference evidence="11 12" key="1">
    <citation type="submission" date="2024-04" db="EMBL/GenBank/DDBJ databases">
        <title>The reference genome of an endangered Asteraceae, Deinandra increscens subsp. villosa, native to the Central Coast of California.</title>
        <authorList>
            <person name="Guilliams M."/>
            <person name="Hasenstab-Lehman K."/>
            <person name="Meyer R."/>
            <person name="Mcevoy S."/>
        </authorList>
    </citation>
    <scope>NUCLEOTIDE SEQUENCE [LARGE SCALE GENOMIC DNA]</scope>
    <source>
        <tissue evidence="11">Leaf</tissue>
    </source>
</reference>
<dbReference type="Gene3D" id="1.10.10.10">
    <property type="entry name" value="Winged helix-like DNA-binding domain superfamily/Winged helix DNA-binding domain"/>
    <property type="match status" value="2"/>
</dbReference>
<evidence type="ECO:0000256" key="1">
    <source>
        <dbReference type="ARBA" id="ARBA00004123"/>
    </source>
</evidence>
<evidence type="ECO:0000259" key="10">
    <source>
        <dbReference type="SMART" id="SM00415"/>
    </source>
</evidence>
<proteinExistence type="inferred from homology"/>
<keyword evidence="7" id="KW-0804">Transcription</keyword>
<evidence type="ECO:0000256" key="7">
    <source>
        <dbReference type="ARBA" id="ARBA00023163"/>
    </source>
</evidence>
<protein>
    <recommendedName>
        <fullName evidence="10">HSF-type DNA-binding domain-containing protein</fullName>
    </recommendedName>
</protein>
<dbReference type="PRINTS" id="PR00056">
    <property type="entry name" value="HSFDOMAIN"/>
</dbReference>
<keyword evidence="4" id="KW-0805">Transcription regulation</keyword>
<keyword evidence="5" id="KW-0346">Stress response</keyword>
<feature type="domain" description="HSF-type DNA-binding" evidence="10">
    <location>
        <begin position="286"/>
        <end position="380"/>
    </location>
</feature>
<dbReference type="GO" id="GO:0005634">
    <property type="term" value="C:nucleus"/>
    <property type="evidence" value="ECO:0007669"/>
    <property type="project" value="UniProtKB-SubCell"/>
</dbReference>
<dbReference type="FunFam" id="1.10.10.10:FF:000037">
    <property type="entry name" value="Heat stress transcription factor B-4"/>
    <property type="match status" value="2"/>
</dbReference>
<comment type="subcellular location">
    <subcellularLocation>
        <location evidence="1">Nucleus</location>
    </subcellularLocation>
</comment>
<dbReference type="GO" id="GO:0003700">
    <property type="term" value="F:DNA-binding transcription factor activity"/>
    <property type="evidence" value="ECO:0007669"/>
    <property type="project" value="InterPro"/>
</dbReference>
<dbReference type="InterPro" id="IPR036388">
    <property type="entry name" value="WH-like_DNA-bd_sf"/>
</dbReference>
<evidence type="ECO:0000313" key="11">
    <source>
        <dbReference type="EMBL" id="KAK9057531.1"/>
    </source>
</evidence>
<evidence type="ECO:0000256" key="9">
    <source>
        <dbReference type="RuleBase" id="RU004020"/>
    </source>
</evidence>
<dbReference type="InterPro" id="IPR000232">
    <property type="entry name" value="HSF_DNA-bd"/>
</dbReference>
<dbReference type="AlphaFoldDB" id="A0AAP0CK84"/>
<gene>
    <name evidence="11" type="ORF">SSX86_022367</name>
</gene>
<dbReference type="GO" id="GO:0006357">
    <property type="term" value="P:regulation of transcription by RNA polymerase II"/>
    <property type="evidence" value="ECO:0007669"/>
    <property type="project" value="TreeGrafter"/>
</dbReference>
<feature type="domain" description="HSF-type DNA-binding" evidence="10">
    <location>
        <begin position="63"/>
        <end position="156"/>
    </location>
</feature>
<evidence type="ECO:0000256" key="8">
    <source>
        <dbReference type="ARBA" id="ARBA00023242"/>
    </source>
</evidence>
<evidence type="ECO:0000256" key="5">
    <source>
        <dbReference type="ARBA" id="ARBA00023016"/>
    </source>
</evidence>
<dbReference type="EMBL" id="JBCNJP010000023">
    <property type="protein sequence ID" value="KAK9057531.1"/>
    <property type="molecule type" value="Genomic_DNA"/>
</dbReference>
<dbReference type="PANTHER" id="PTHR10015:SF304">
    <property type="entry name" value="HEAT STRESS TRANSCRIPTION FACTOR B-4B"/>
    <property type="match status" value="1"/>
</dbReference>
<dbReference type="Proteomes" id="UP001408789">
    <property type="component" value="Unassembled WGS sequence"/>
</dbReference>
<dbReference type="Pfam" id="PF00447">
    <property type="entry name" value="HSF_DNA-bind"/>
    <property type="match status" value="2"/>
</dbReference>
<comment type="caution">
    <text evidence="11">The sequence shown here is derived from an EMBL/GenBank/DDBJ whole genome shotgun (WGS) entry which is preliminary data.</text>
</comment>
<comment type="similarity">
    <text evidence="9">Belongs to the HSF family.</text>
</comment>
<comment type="subunit">
    <text evidence="2">Homotrimer.</text>
</comment>
<keyword evidence="6" id="KW-0238">DNA-binding</keyword>
<organism evidence="11 12">
    <name type="scientific">Deinandra increscens subsp. villosa</name>
    <dbReference type="NCBI Taxonomy" id="3103831"/>
    <lineage>
        <taxon>Eukaryota</taxon>
        <taxon>Viridiplantae</taxon>
        <taxon>Streptophyta</taxon>
        <taxon>Embryophyta</taxon>
        <taxon>Tracheophyta</taxon>
        <taxon>Spermatophyta</taxon>
        <taxon>Magnoliopsida</taxon>
        <taxon>eudicotyledons</taxon>
        <taxon>Gunneridae</taxon>
        <taxon>Pentapetalae</taxon>
        <taxon>asterids</taxon>
        <taxon>campanulids</taxon>
        <taxon>Asterales</taxon>
        <taxon>Asteraceae</taxon>
        <taxon>Asteroideae</taxon>
        <taxon>Heliantheae alliance</taxon>
        <taxon>Madieae</taxon>
        <taxon>Madiinae</taxon>
        <taxon>Deinandra</taxon>
    </lineage>
</organism>
<accession>A0AAP0CK84</accession>
<evidence type="ECO:0000256" key="2">
    <source>
        <dbReference type="ARBA" id="ARBA00011233"/>
    </source>
</evidence>
<keyword evidence="12" id="KW-1185">Reference proteome</keyword>
<keyword evidence="8" id="KW-0539">Nucleus</keyword>
<dbReference type="InterPro" id="IPR036390">
    <property type="entry name" value="WH_DNA-bd_sf"/>
</dbReference>
<sequence length="536" mass="61483">MKATQEGGGIGSGDGDCGLSEVSCGDIEGIGDCGGTCSNGPMRSKTSCLVPNRMGLKIEDNHGVPPFLIKLYLMVDDKGTSSIISWGSSSTTFIISDERRFTLEILPCYFKNGSFDNFISQLNNYGFKKKEWNQLEFEHEHFQEGNSHQLKAIKRKKQPSNVINKPCVLINELKATFDKVTQGQKQIRSKIGRIQYDVEQTLSEVQTITESMTNKLLSTFSETNWRKRAFLDINEMVSFADIKKDFKSISDYFEGSPSDVDSLMTLSDLKEKAISKYGGRGGASCGVPKFLTKLYNMVENEEINDHISWNLPSCDSFIIWDINKFATHVLPMYFKHSKFSSFNSQLNLYGFKKVSWDKHEYANEWFRRGKYDWLVNIKRRIKGIRLTTGFWTTCSSTEVEMFNNQLKAIQHDQENKVILLSNYEEQIKNSVHEFKEMVINMANVVVKMIEKSTEKFENAKKAKLEFEENVIGNEKEQKLEAIELETLSTENNSSEAQSYSQELEIDFEALEKIRMEDDLPEIHGWNEMGFYGLFEY</sequence>
<evidence type="ECO:0000256" key="4">
    <source>
        <dbReference type="ARBA" id="ARBA00023015"/>
    </source>
</evidence>